<comment type="similarity">
    <text evidence="2">Belongs to the PGA52 family.</text>
</comment>
<dbReference type="PANTHER" id="PTHR31737:SF2">
    <property type="entry name" value="PROTEIN TOS1"/>
    <property type="match status" value="1"/>
</dbReference>
<evidence type="ECO:0000256" key="2">
    <source>
        <dbReference type="ARBA" id="ARBA00006055"/>
    </source>
</evidence>
<organism evidence="12 13">
    <name type="scientific">Arthrobotrys flagrans</name>
    <name type="common">Nematode-trapping fungus</name>
    <name type="synonym">Trichothecium flagrans</name>
    <dbReference type="NCBI Taxonomy" id="97331"/>
    <lineage>
        <taxon>Eukaryota</taxon>
        <taxon>Fungi</taxon>
        <taxon>Dikarya</taxon>
        <taxon>Ascomycota</taxon>
        <taxon>Pezizomycotina</taxon>
        <taxon>Orbiliomycetes</taxon>
        <taxon>Orbiliales</taxon>
        <taxon>Orbiliaceae</taxon>
        <taxon>Arthrobotrys</taxon>
    </lineage>
</organism>
<evidence type="ECO:0000259" key="10">
    <source>
        <dbReference type="Pfam" id="PF10287"/>
    </source>
</evidence>
<evidence type="ECO:0000256" key="8">
    <source>
        <dbReference type="SAM" id="MobiDB-lite"/>
    </source>
</evidence>
<gene>
    <name evidence="12" type="ORF">DFL_007209</name>
</gene>
<dbReference type="PANTHER" id="PTHR31737">
    <property type="entry name" value="PROTEIN TOS1"/>
    <property type="match status" value="1"/>
</dbReference>
<evidence type="ECO:0000256" key="7">
    <source>
        <dbReference type="ARBA" id="ARBA00023316"/>
    </source>
</evidence>
<feature type="signal peptide" evidence="9">
    <location>
        <begin position="1"/>
        <end position="21"/>
    </location>
</feature>
<feature type="chain" id="PRO_5018989243" description="glucan endo-1,3-beta-D-glucosidase" evidence="9">
    <location>
        <begin position="22"/>
        <end position="449"/>
    </location>
</feature>
<dbReference type="Pfam" id="PF10287">
    <property type="entry name" value="YJL171C_Tos1_C"/>
    <property type="match status" value="1"/>
</dbReference>
<accession>A0A436ZUZ8</accession>
<dbReference type="GO" id="GO:0042973">
    <property type="term" value="F:glucan endo-1,3-beta-D-glucosidase activity"/>
    <property type="evidence" value="ECO:0007669"/>
    <property type="project" value="UniProtKB-EC"/>
</dbReference>
<dbReference type="RefSeq" id="XP_067488341.1">
    <property type="nucleotide sequence ID" value="XM_067636756.1"/>
</dbReference>
<name>A0A436ZUZ8_ARTFL</name>
<dbReference type="GO" id="GO:0009277">
    <property type="term" value="C:fungal-type cell wall"/>
    <property type="evidence" value="ECO:0007669"/>
    <property type="project" value="TreeGrafter"/>
</dbReference>
<dbReference type="STRING" id="97331.A0A436ZUZ8"/>
<evidence type="ECO:0000256" key="9">
    <source>
        <dbReference type="SAM" id="SignalP"/>
    </source>
</evidence>
<dbReference type="Pfam" id="PF10290">
    <property type="entry name" value="YJL171C_Tos1_N"/>
    <property type="match status" value="1"/>
</dbReference>
<dbReference type="EC" id="3.2.1.39" evidence="3"/>
<dbReference type="EMBL" id="SAEB01000009">
    <property type="protein sequence ID" value="RVD82797.1"/>
    <property type="molecule type" value="Genomic_DNA"/>
</dbReference>
<proteinExistence type="inferred from homology"/>
<dbReference type="InterPro" id="IPR018807">
    <property type="entry name" value="YJL171C/Tos1_N"/>
</dbReference>
<dbReference type="InterPro" id="IPR018805">
    <property type="entry name" value="YJL171C/Tos1_C"/>
</dbReference>
<comment type="caution">
    <text evidence="12">The sequence shown here is derived from an EMBL/GenBank/DDBJ whole genome shotgun (WGS) entry which is preliminary data.</text>
</comment>
<evidence type="ECO:0000313" key="13">
    <source>
        <dbReference type="Proteomes" id="UP000283090"/>
    </source>
</evidence>
<dbReference type="OrthoDB" id="118256at2759"/>
<dbReference type="VEuPathDB" id="FungiDB:DFL_007209"/>
<keyword evidence="6" id="KW-0326">Glycosidase</keyword>
<keyword evidence="5" id="KW-0378">Hydrolase</keyword>
<keyword evidence="13" id="KW-1185">Reference proteome</keyword>
<evidence type="ECO:0000259" key="11">
    <source>
        <dbReference type="Pfam" id="PF10290"/>
    </source>
</evidence>
<evidence type="ECO:0000256" key="3">
    <source>
        <dbReference type="ARBA" id="ARBA00012780"/>
    </source>
</evidence>
<evidence type="ECO:0000313" key="12">
    <source>
        <dbReference type="EMBL" id="RVD82797.1"/>
    </source>
</evidence>
<protein>
    <recommendedName>
        <fullName evidence="3">glucan endo-1,3-beta-D-glucosidase</fullName>
        <ecNumber evidence="3">3.2.1.39</ecNumber>
    </recommendedName>
</protein>
<sequence length="449" mass="49461">MPFGKTVFLGAILAMGRMSEAKQVINNVWYCNEVTKMQYTNVGCSGTFKTPSIMSDNSGSCSVDYAERTYSGPLAPLNEQITFHLRGPLRLYNFAAYYIDNTPDDEEEETPEGYQKREEAPHKHRRLEHIHHHKRKLNVKTEVVEEVVTLTQYVDAPAPTTSTTSTSTTSKVVAPSAVVANAYKAHGKSSKPKKPANGDLWKRTGFYDSGKQILEGVTFLNNKGGKGSGKWTSCFGNSLSHMSADGKDGSATPQILADGTLFGVNEEFSIWTNQTCDGTCGYAYGDDVCYRGWDGDNKVFVFKFTMPPGHTDDSNIYGNSNMPAIWSLNSLIGRTQQYPADKNWSCWDTGCGEFDIWEVLYPQAPACEYMTSTLHSAQGNPGTGKGGGGTCDYFKRPTDTTFTGMVSYLSDGTITIQKLDDSFDFPEYITTDTIKKGFSADMPSFKVDS</sequence>
<comment type="catalytic activity">
    <reaction evidence="1">
        <text>Hydrolysis of (1-&gt;3)-beta-D-glucosidic linkages in (1-&gt;3)-beta-D-glucans.</text>
        <dbReference type="EC" id="3.2.1.39"/>
    </reaction>
</comment>
<feature type="domain" description="Cell wall protein YJL171C/Tos1 N-terminal" evidence="11">
    <location>
        <begin position="36"/>
        <end position="98"/>
    </location>
</feature>
<feature type="region of interest" description="Disordered" evidence="8">
    <location>
        <begin position="103"/>
        <end position="124"/>
    </location>
</feature>
<evidence type="ECO:0000256" key="6">
    <source>
        <dbReference type="ARBA" id="ARBA00023295"/>
    </source>
</evidence>
<dbReference type="AlphaFoldDB" id="A0A436ZUZ8"/>
<dbReference type="GeneID" id="93589520"/>
<evidence type="ECO:0000256" key="1">
    <source>
        <dbReference type="ARBA" id="ARBA00000382"/>
    </source>
</evidence>
<evidence type="ECO:0000256" key="4">
    <source>
        <dbReference type="ARBA" id="ARBA00022729"/>
    </source>
</evidence>
<reference evidence="12 13" key="1">
    <citation type="submission" date="2019-01" db="EMBL/GenBank/DDBJ databases">
        <title>Intercellular communication is required for trap formation in the nematode-trapping fungus Duddingtonia flagrans.</title>
        <authorList>
            <person name="Youssar L."/>
            <person name="Wernet V."/>
            <person name="Hensel N."/>
            <person name="Hildebrandt H.-G."/>
            <person name="Fischer R."/>
        </authorList>
    </citation>
    <scope>NUCLEOTIDE SEQUENCE [LARGE SCALE GENOMIC DNA]</scope>
    <source>
        <strain evidence="12 13">CBS H-5679</strain>
    </source>
</reference>
<dbReference type="Proteomes" id="UP000283090">
    <property type="component" value="Unassembled WGS sequence"/>
</dbReference>
<evidence type="ECO:0000256" key="5">
    <source>
        <dbReference type="ARBA" id="ARBA00022801"/>
    </source>
</evidence>
<keyword evidence="7" id="KW-0961">Cell wall biogenesis/degradation</keyword>
<keyword evidence="4 9" id="KW-0732">Signal</keyword>
<dbReference type="GO" id="GO:0071555">
    <property type="term" value="P:cell wall organization"/>
    <property type="evidence" value="ECO:0007669"/>
    <property type="project" value="UniProtKB-KW"/>
</dbReference>
<feature type="domain" description="Cell wall protein YJL171C/Tos1 C-terminal" evidence="10">
    <location>
        <begin position="201"/>
        <end position="435"/>
    </location>
</feature>